<feature type="domain" description="Nitroreductase" evidence="8">
    <location>
        <begin position="9"/>
        <end position="193"/>
    </location>
</feature>
<dbReference type="GO" id="GO:0046256">
    <property type="term" value="P:2,4,6-trinitrotoluene catabolic process"/>
    <property type="evidence" value="ECO:0007669"/>
    <property type="project" value="TreeGrafter"/>
</dbReference>
<organism evidence="9 10">
    <name type="scientific">Ferrimonas marina</name>
    <dbReference type="NCBI Taxonomy" id="299255"/>
    <lineage>
        <taxon>Bacteria</taxon>
        <taxon>Pseudomonadati</taxon>
        <taxon>Pseudomonadota</taxon>
        <taxon>Gammaproteobacteria</taxon>
        <taxon>Alteromonadales</taxon>
        <taxon>Ferrimonadaceae</taxon>
        <taxon>Ferrimonas</taxon>
    </lineage>
</organism>
<dbReference type="NCBIfam" id="NF008275">
    <property type="entry name" value="PRK11053.1"/>
    <property type="match status" value="1"/>
</dbReference>
<evidence type="ECO:0000256" key="3">
    <source>
        <dbReference type="ARBA" id="ARBA00022630"/>
    </source>
</evidence>
<dbReference type="InterPro" id="IPR033878">
    <property type="entry name" value="NfsB-like"/>
</dbReference>
<reference evidence="9 10" key="1">
    <citation type="submission" date="2016-11" db="EMBL/GenBank/DDBJ databases">
        <authorList>
            <person name="Jaros S."/>
            <person name="Januszkiewicz K."/>
            <person name="Wedrychowicz H."/>
        </authorList>
    </citation>
    <scope>NUCLEOTIDE SEQUENCE [LARGE SCALE GENOMIC DNA]</scope>
    <source>
        <strain evidence="9 10">DSM 16917</strain>
    </source>
</reference>
<dbReference type="Proteomes" id="UP000184268">
    <property type="component" value="Unassembled WGS sequence"/>
</dbReference>
<keyword evidence="7" id="KW-0520">NAD</keyword>
<evidence type="ECO:0000256" key="2">
    <source>
        <dbReference type="ARBA" id="ARBA00007118"/>
    </source>
</evidence>
<keyword evidence="5" id="KW-0521">NADP</keyword>
<dbReference type="STRING" id="299255.SAMN02745129_4710"/>
<dbReference type="PANTHER" id="PTHR23026:SF125">
    <property type="entry name" value="OXYGEN-INSENSITIVE NAD(P)H NITROREDUCTASE"/>
    <property type="match status" value="1"/>
</dbReference>
<dbReference type="PANTHER" id="PTHR23026">
    <property type="entry name" value="NADPH NITROREDUCTASE"/>
    <property type="match status" value="1"/>
</dbReference>
<keyword evidence="3" id="KW-0285">Flavoprotein</keyword>
<dbReference type="OrthoDB" id="9809288at2"/>
<evidence type="ECO:0000256" key="1">
    <source>
        <dbReference type="ARBA" id="ARBA00001917"/>
    </source>
</evidence>
<evidence type="ECO:0000313" key="9">
    <source>
        <dbReference type="EMBL" id="SHI19597.1"/>
    </source>
</evidence>
<comment type="similarity">
    <text evidence="2">Belongs to the nitroreductase family.</text>
</comment>
<name>A0A1M5Z5Q2_9GAMM</name>
<dbReference type="InterPro" id="IPR029479">
    <property type="entry name" value="Nitroreductase"/>
</dbReference>
<dbReference type="GO" id="GO:0046857">
    <property type="term" value="F:oxidoreductase activity, acting on other nitrogenous compounds as donors, with NAD or NADP as acceptor"/>
    <property type="evidence" value="ECO:0007669"/>
    <property type="project" value="TreeGrafter"/>
</dbReference>
<dbReference type="GO" id="GO:0005829">
    <property type="term" value="C:cytosol"/>
    <property type="evidence" value="ECO:0007669"/>
    <property type="project" value="TreeGrafter"/>
</dbReference>
<evidence type="ECO:0000256" key="7">
    <source>
        <dbReference type="ARBA" id="ARBA00023027"/>
    </source>
</evidence>
<evidence type="ECO:0000256" key="5">
    <source>
        <dbReference type="ARBA" id="ARBA00022857"/>
    </source>
</evidence>
<dbReference type="Pfam" id="PF00881">
    <property type="entry name" value="Nitroreductase"/>
    <property type="match status" value="1"/>
</dbReference>
<keyword evidence="10" id="KW-1185">Reference proteome</keyword>
<dbReference type="EMBL" id="FQXG01000009">
    <property type="protein sequence ID" value="SHI19597.1"/>
    <property type="molecule type" value="Genomic_DNA"/>
</dbReference>
<dbReference type="InterPro" id="IPR050627">
    <property type="entry name" value="Nitroreductase/BluB"/>
</dbReference>
<dbReference type="Gene3D" id="3.40.109.10">
    <property type="entry name" value="NADH Oxidase"/>
    <property type="match status" value="1"/>
</dbReference>
<dbReference type="InterPro" id="IPR000415">
    <property type="entry name" value="Nitroreductase-like"/>
</dbReference>
<comment type="cofactor">
    <cofactor evidence="1">
        <name>FMN</name>
        <dbReference type="ChEBI" id="CHEBI:58210"/>
    </cofactor>
</comment>
<dbReference type="SUPFAM" id="SSF55469">
    <property type="entry name" value="FMN-dependent nitroreductase-like"/>
    <property type="match status" value="1"/>
</dbReference>
<protein>
    <submittedName>
        <fullName evidence="9">Nitroreductase / dihydropteridine reductase</fullName>
    </submittedName>
</protein>
<evidence type="ECO:0000256" key="6">
    <source>
        <dbReference type="ARBA" id="ARBA00023002"/>
    </source>
</evidence>
<accession>A0A1M5Z5Q2</accession>
<sequence length="218" mass="24584">MNLIDVANYRYSTKEFDPNRTISDEDFQQLRALLRLSPSSVNSQPWHFVIASTPSGRARLNKGTQGLYGFNEAKVRDASHVVLFCAKTQIDDAYMQHLLDKEDQDGRFAEPQFKEMVHGGRSLFVNMHRFDLKDAQHWMEKQVYLNMGTLLLGAGALGIDAVPIEGMDPKALNEEFDLLAQGYCAVAMIALGYRKDTDFNASLPKSRLAESEIFTDLT</sequence>
<dbReference type="AlphaFoldDB" id="A0A1M5Z5Q2"/>
<dbReference type="RefSeq" id="WP_067662023.1">
    <property type="nucleotide sequence ID" value="NZ_FQXG01000009.1"/>
</dbReference>
<dbReference type="CDD" id="cd02149">
    <property type="entry name" value="NfsB-like"/>
    <property type="match status" value="1"/>
</dbReference>
<evidence type="ECO:0000259" key="8">
    <source>
        <dbReference type="Pfam" id="PF00881"/>
    </source>
</evidence>
<proteinExistence type="inferred from homology"/>
<keyword evidence="6" id="KW-0560">Oxidoreductase</keyword>
<evidence type="ECO:0000256" key="4">
    <source>
        <dbReference type="ARBA" id="ARBA00022643"/>
    </source>
</evidence>
<gene>
    <name evidence="9" type="ORF">SAMN02745129_4710</name>
</gene>
<keyword evidence="4" id="KW-0288">FMN</keyword>
<evidence type="ECO:0000313" key="10">
    <source>
        <dbReference type="Proteomes" id="UP000184268"/>
    </source>
</evidence>